<evidence type="ECO:0000259" key="14">
    <source>
        <dbReference type="Pfam" id="PF05712"/>
    </source>
</evidence>
<evidence type="ECO:0000313" key="15">
    <source>
        <dbReference type="EMBL" id="EON99365.1"/>
    </source>
</evidence>
<gene>
    <name evidence="15" type="ORF">UCRPA7_5147</name>
</gene>
<comment type="subcellular location">
    <subcellularLocation>
        <location evidence="1">Nucleus</location>
    </subcellularLocation>
</comment>
<reference evidence="16" key="1">
    <citation type="journal article" date="2013" name="Genome Announc.">
        <title>Draft genome sequence of the ascomycete Phaeoacremonium aleophilum strain UCR-PA7, a causal agent of the esca disease complex in grapevines.</title>
        <authorList>
            <person name="Blanco-Ulate B."/>
            <person name="Rolshausen P."/>
            <person name="Cantu D."/>
        </authorList>
    </citation>
    <scope>NUCLEOTIDE SEQUENCE [LARGE SCALE GENOMIC DNA]</scope>
    <source>
        <strain evidence="16">UCR-PA7</strain>
    </source>
</reference>
<dbReference type="PROSITE" id="PS51640">
    <property type="entry name" value="MRG"/>
    <property type="match status" value="1"/>
</dbReference>
<evidence type="ECO:0000313" key="16">
    <source>
        <dbReference type="Proteomes" id="UP000014074"/>
    </source>
</evidence>
<keyword evidence="6" id="KW-0156">Chromatin regulator</keyword>
<dbReference type="EMBL" id="KB933162">
    <property type="protein sequence ID" value="EON99365.1"/>
    <property type="molecule type" value="Genomic_DNA"/>
</dbReference>
<accession>R8BJ69</accession>
<organism evidence="15 16">
    <name type="scientific">Phaeoacremonium minimum (strain UCR-PA7)</name>
    <name type="common">Esca disease fungus</name>
    <name type="synonym">Togninia minima</name>
    <dbReference type="NCBI Taxonomy" id="1286976"/>
    <lineage>
        <taxon>Eukaryota</taxon>
        <taxon>Fungi</taxon>
        <taxon>Dikarya</taxon>
        <taxon>Ascomycota</taxon>
        <taxon>Pezizomycotina</taxon>
        <taxon>Sordariomycetes</taxon>
        <taxon>Sordariomycetidae</taxon>
        <taxon>Togniniales</taxon>
        <taxon>Togniniaceae</taxon>
        <taxon>Phaeoacremonium</taxon>
    </lineage>
</organism>
<evidence type="ECO:0000256" key="11">
    <source>
        <dbReference type="ARBA" id="ARBA00057322"/>
    </source>
</evidence>
<dbReference type="PANTHER" id="PTHR10880:SF15">
    <property type="entry name" value="MSL COMPLEX SUBUNIT 3"/>
    <property type="match status" value="1"/>
</dbReference>
<dbReference type="GO" id="GO:0035267">
    <property type="term" value="C:NuA4 histone acetyltransferase complex"/>
    <property type="evidence" value="ECO:0007669"/>
    <property type="project" value="TreeGrafter"/>
</dbReference>
<comment type="function">
    <text evidence="11">Involved in deacetylation of histones, chromatin assembly and chromosome segregation. May act as a transcriptional oscillator, directing histone deacetylases to specific chromosomal domains. Component of the NuA4 histone acetyltransferase complex which is involved in transcriptional activation of selected genes principally by acetylation of nucleosomal histone H4 and H2A. The NuA4 complex is also involved in DNA repair.</text>
</comment>
<keyword evidence="8" id="KW-0804">Transcription</keyword>
<evidence type="ECO:0000256" key="5">
    <source>
        <dbReference type="ARBA" id="ARBA00022763"/>
    </source>
</evidence>
<protein>
    <recommendedName>
        <fullName evidence="4">Chromatin modification-related protein EAF3</fullName>
    </recommendedName>
    <alternativeName>
        <fullName evidence="12">Chromatin modification-related protein eaf3</fullName>
    </alternativeName>
</protein>
<dbReference type="GeneID" id="19325670"/>
<proteinExistence type="inferred from homology"/>
<evidence type="ECO:0000256" key="2">
    <source>
        <dbReference type="ARBA" id="ARBA00009093"/>
    </source>
</evidence>
<evidence type="ECO:0000256" key="9">
    <source>
        <dbReference type="ARBA" id="ARBA00023204"/>
    </source>
</evidence>
<comment type="similarity">
    <text evidence="2">Belongs to the MRG family.</text>
</comment>
<dbReference type="eggNOG" id="KOG3001">
    <property type="taxonomic scope" value="Eukaryota"/>
</dbReference>
<feature type="region of interest" description="Disordered" evidence="13">
    <location>
        <begin position="101"/>
        <end position="250"/>
    </location>
</feature>
<dbReference type="InterPro" id="IPR038217">
    <property type="entry name" value="MRG_C_sf"/>
</dbReference>
<evidence type="ECO:0000256" key="1">
    <source>
        <dbReference type="ARBA" id="ARBA00004123"/>
    </source>
</evidence>
<evidence type="ECO:0000256" key="4">
    <source>
        <dbReference type="ARBA" id="ARBA00018505"/>
    </source>
</evidence>
<evidence type="ECO:0000256" key="10">
    <source>
        <dbReference type="ARBA" id="ARBA00023242"/>
    </source>
</evidence>
<dbReference type="Gene3D" id="1.10.274.30">
    <property type="entry name" value="MRG domain"/>
    <property type="match status" value="1"/>
</dbReference>
<dbReference type="AlphaFoldDB" id="R8BJ69"/>
<evidence type="ECO:0000256" key="3">
    <source>
        <dbReference type="ARBA" id="ARBA00011353"/>
    </source>
</evidence>
<evidence type="ECO:0000256" key="7">
    <source>
        <dbReference type="ARBA" id="ARBA00023015"/>
    </source>
</evidence>
<dbReference type="FunFam" id="1.10.274.30:FF:000004">
    <property type="entry name" value="Putative Chromatin modification-related protein eaf3"/>
    <property type="match status" value="1"/>
</dbReference>
<keyword evidence="9" id="KW-0234">DNA repair</keyword>
<dbReference type="Pfam" id="PF05712">
    <property type="entry name" value="MRG"/>
    <property type="match status" value="1"/>
</dbReference>
<dbReference type="HOGENOM" id="CLU_510165_0_0_1"/>
<dbReference type="OrthoDB" id="124855at2759"/>
<evidence type="ECO:0000256" key="8">
    <source>
        <dbReference type="ARBA" id="ARBA00023163"/>
    </source>
</evidence>
<keyword evidence="7" id="KW-0805">Transcription regulation</keyword>
<dbReference type="InterPro" id="IPR026541">
    <property type="entry name" value="MRG_dom"/>
</dbReference>
<keyword evidence="16" id="KW-1185">Reference proteome</keyword>
<dbReference type="Proteomes" id="UP000014074">
    <property type="component" value="Unassembled WGS sequence"/>
</dbReference>
<dbReference type="RefSeq" id="XP_007915885.1">
    <property type="nucleotide sequence ID" value="XM_007917694.1"/>
</dbReference>
<evidence type="ECO:0000256" key="13">
    <source>
        <dbReference type="SAM" id="MobiDB-lite"/>
    </source>
</evidence>
<feature type="domain" description="MRG" evidence="14">
    <location>
        <begin position="350"/>
        <end position="521"/>
    </location>
</feature>
<keyword evidence="5" id="KW-0227">DNA damage</keyword>
<keyword evidence="10" id="KW-0539">Nucleus</keyword>
<sequence>MAPETFEQREARWALGEDKKGFMNLPKKNFKYLNSKNECMYPAQDGIRFWRPDEGCKPIEVNPAIERARRNGTLTYAMERYWRRFPYDMCLPVAGIPLDERRAEQQSAEPAPSRKRKAVDPPAEPERRSKRLLRPEPEADEPIDQPVCAKELSAAPLPTPESEAMSGPEALPEPAHGKDGASTVEPEMVFVPEAGQPANEKSQPEQKVQAPPANSKPKPKPKTTTKPKAESKARVSKAKAISKSEVKAKQESIAEILEEKLLDNKLPELRDPKSQGDSWLARQAQQNREPVTPLWTPILPKKRDPAAAQGPPGFPGLKPDLYRPAPAVFFVPSRPSLAGWHKLIADDVELSQEDGFHSRPSIKLVMPDHLKALLVDDWENVTKNNQLVPLPHPHPVNEILEEYLAYEKPHRGEGTAAMDILEETIAGLREYFDKSLGRILLYRFERPQYSEIRGGWETSTDDSKKEGPCSTYGAEHLCRLLELVGQTNMDQQSVNRLREEIVKLTNWLGKHATKYFVSEYEIPPQEYIDKARGV</sequence>
<dbReference type="GO" id="GO:0006355">
    <property type="term" value="P:regulation of DNA-templated transcription"/>
    <property type="evidence" value="ECO:0007669"/>
    <property type="project" value="InterPro"/>
</dbReference>
<name>R8BJ69_PHAM7</name>
<evidence type="ECO:0000256" key="6">
    <source>
        <dbReference type="ARBA" id="ARBA00022853"/>
    </source>
</evidence>
<dbReference type="PANTHER" id="PTHR10880">
    <property type="entry name" value="MORTALITY FACTOR 4-LIKE PROTEIN"/>
    <property type="match status" value="1"/>
</dbReference>
<evidence type="ECO:0000256" key="12">
    <source>
        <dbReference type="ARBA" id="ARBA00072864"/>
    </source>
</evidence>
<dbReference type="KEGG" id="tmn:UCRPA7_5147"/>
<comment type="subunit">
    <text evidence="3">Component of the NuA4 histone acetyltransferase complex.</text>
</comment>
<dbReference type="GO" id="GO:0032221">
    <property type="term" value="C:Rpd3S complex"/>
    <property type="evidence" value="ECO:0007669"/>
    <property type="project" value="TreeGrafter"/>
</dbReference>
<dbReference type="GO" id="GO:0006325">
    <property type="term" value="P:chromatin organization"/>
    <property type="evidence" value="ECO:0007669"/>
    <property type="project" value="UniProtKB-KW"/>
</dbReference>
<dbReference type="GO" id="GO:0006281">
    <property type="term" value="P:DNA repair"/>
    <property type="evidence" value="ECO:0007669"/>
    <property type="project" value="UniProtKB-KW"/>
</dbReference>
<dbReference type="InterPro" id="IPR008676">
    <property type="entry name" value="MRG"/>
</dbReference>